<proteinExistence type="predicted"/>
<evidence type="ECO:0000313" key="2">
    <source>
        <dbReference type="Proteomes" id="UP000241364"/>
    </source>
</evidence>
<gene>
    <name evidence="1" type="primary">g168</name>
</gene>
<dbReference type="Proteomes" id="UP000241364">
    <property type="component" value="Chromosome i"/>
</dbReference>
<sequence>MIKIGDKFNTNKCGIVEVIDYKDHKNITVKFLDTGHIDTYSSQTIKKGVAYDNSLYEINKLVIGNVYESKSSGHYKIISIDEWINVKFLSTGNIKKYDKKSIKSILFGNIKDNINYVGKIFKTNNCGNVEITSYISSSEVYVKFINTGTIVKCTLQNLKNGQVRDNTSDIKPNQIFETTCCGFIKILNYYNYNDVIVEFINTGTIKRTDVKSIRNGNIFDVNSGLSSHGYRSEQVGYLYIHKINDMWYKVGITNNYEQRFNTQHCNILKPISYKCFSSSGEEIRNIETRILNSIKLVYEDDIMEVEKYFNLGKTEVFYSSDLDMVLSIIQEYNLTEHIVKEGKII</sequence>
<accession>A0A2C9CYV7</accession>
<protein>
    <submittedName>
        <fullName evidence="1">Uncharacterized protein</fullName>
    </submittedName>
</protein>
<organism evidence="1 2">
    <name type="scientific">Yersinia phage fHe-Yen9-03</name>
    <dbReference type="NCBI Taxonomy" id="2052743"/>
    <lineage>
        <taxon>Viruses</taxon>
        <taxon>Duplodnaviria</taxon>
        <taxon>Heunggongvirae</taxon>
        <taxon>Uroviricota</taxon>
        <taxon>Caudoviricetes</taxon>
        <taxon>Eneladusvirus</taxon>
        <taxon>Eneladusvirus Yen904</taxon>
    </lineage>
</organism>
<evidence type="ECO:0000313" key="1">
    <source>
        <dbReference type="EMBL" id="SOK58976.1"/>
    </source>
</evidence>
<name>A0A2C9CYV7_9CAUD</name>
<reference evidence="2" key="1">
    <citation type="submission" date="2017-10" db="EMBL/GenBank/DDBJ databases">
        <authorList>
            <person name="Skurnik M."/>
        </authorList>
    </citation>
    <scope>NUCLEOTIDE SEQUENCE [LARGE SCALE GENOMIC DNA]</scope>
    <source>
        <strain evidence="2">fHe-Yen9-03</strain>
    </source>
</reference>
<dbReference type="EMBL" id="LT960552">
    <property type="protein sequence ID" value="SOK58976.1"/>
    <property type="molecule type" value="Genomic_DNA"/>
</dbReference>